<dbReference type="PANTHER" id="PTHR11560">
    <property type="entry name" value="39S RIBOSOMAL PROTEIN L10, MITOCHONDRIAL"/>
    <property type="match status" value="1"/>
</dbReference>
<reference evidence="8 9" key="1">
    <citation type="submission" date="2016-12" db="EMBL/GenBank/DDBJ databases">
        <authorList>
            <person name="Song W.-J."/>
            <person name="Kurnit D.M."/>
        </authorList>
    </citation>
    <scope>NUCLEOTIDE SEQUENCE [LARGE SCALE GENOMIC DNA]</scope>
    <source>
        <strain evidence="8 9">CGMCC 1.10808</strain>
    </source>
</reference>
<protein>
    <recommendedName>
        <fullName evidence="5 6">Large ribosomal subunit protein uL10</fullName>
    </recommendedName>
</protein>
<proteinExistence type="inferred from homology"/>
<dbReference type="STRING" id="1189325.SAMN04488119_109113"/>
<evidence type="ECO:0000256" key="2">
    <source>
        <dbReference type="ARBA" id="ARBA00008889"/>
    </source>
</evidence>
<dbReference type="InterPro" id="IPR022973">
    <property type="entry name" value="Ribosomal_uL10_bac"/>
</dbReference>
<dbReference type="GO" id="GO:0015934">
    <property type="term" value="C:large ribosomal subunit"/>
    <property type="evidence" value="ECO:0007669"/>
    <property type="project" value="InterPro"/>
</dbReference>
<dbReference type="GO" id="GO:0070180">
    <property type="term" value="F:large ribosomal subunit rRNA binding"/>
    <property type="evidence" value="ECO:0007669"/>
    <property type="project" value="UniProtKB-UniRule"/>
</dbReference>
<dbReference type="InterPro" id="IPR047865">
    <property type="entry name" value="Ribosomal_uL10_bac_type"/>
</dbReference>
<evidence type="ECO:0000256" key="7">
    <source>
        <dbReference type="SAM" id="MobiDB-lite"/>
    </source>
</evidence>
<keyword evidence="9" id="KW-1185">Reference proteome</keyword>
<keyword evidence="6" id="KW-0699">rRNA-binding</keyword>
<keyword evidence="3 6" id="KW-0689">Ribosomal protein</keyword>
<sequence length="196" mass="20394">MAEGARAPTACVSRQGRAPAKDLEKTVDRAQKKAIVAELDKVFADSGAVVVCRYAGLSVAEMTAFRNQMRAAGAKVKVAKNKLAKIALEGKPCEGMSKYLTGQTVLAYAEDPVTPAKIVEAFNKTNDKLVIVGGAMGETILDEAGVRALAKMPSREEVLASIVGALVGPASNLINAITAPATNIAGILKARAEEEA</sequence>
<keyword evidence="4 6" id="KW-0687">Ribonucleoprotein</keyword>
<comment type="similarity">
    <text evidence="2 6">Belongs to the universal ribosomal protein uL10 family.</text>
</comment>
<gene>
    <name evidence="6" type="primary">rplJ</name>
    <name evidence="8" type="ORF">SAMN05216200_1099</name>
</gene>
<dbReference type="SUPFAM" id="SSF160369">
    <property type="entry name" value="Ribosomal protein L10-like"/>
    <property type="match status" value="1"/>
</dbReference>
<evidence type="ECO:0000313" key="8">
    <source>
        <dbReference type="EMBL" id="SHN73267.1"/>
    </source>
</evidence>
<dbReference type="Proteomes" id="UP000184066">
    <property type="component" value="Unassembled WGS sequence"/>
</dbReference>
<dbReference type="GO" id="GO:0003735">
    <property type="term" value="F:structural constituent of ribosome"/>
    <property type="evidence" value="ECO:0007669"/>
    <property type="project" value="InterPro"/>
</dbReference>
<evidence type="ECO:0000313" key="9">
    <source>
        <dbReference type="Proteomes" id="UP000184066"/>
    </source>
</evidence>
<dbReference type="InterPro" id="IPR043141">
    <property type="entry name" value="Ribosomal_uL10-like_sf"/>
</dbReference>
<comment type="function">
    <text evidence="1 6">Forms part of the ribosomal stalk, playing a central role in the interaction of the ribosome with GTP-bound translation factors.</text>
</comment>
<dbReference type="EMBL" id="FRDL01000009">
    <property type="protein sequence ID" value="SHN73267.1"/>
    <property type="molecule type" value="Genomic_DNA"/>
</dbReference>
<evidence type="ECO:0000256" key="3">
    <source>
        <dbReference type="ARBA" id="ARBA00022980"/>
    </source>
</evidence>
<dbReference type="AlphaFoldDB" id="A0A1M7TR91"/>
<comment type="subunit">
    <text evidence="6">Part of the ribosomal stalk of the 50S ribosomal subunit. The N-terminus interacts with L11 and the large rRNA to form the base of the stalk. The C-terminus forms an elongated spine to which L12 dimers bind in a sequential fashion forming a multimeric L10(L12)X complex.</text>
</comment>
<evidence type="ECO:0000256" key="6">
    <source>
        <dbReference type="HAMAP-Rule" id="MF_00362"/>
    </source>
</evidence>
<evidence type="ECO:0000256" key="5">
    <source>
        <dbReference type="ARBA" id="ARBA00035202"/>
    </source>
</evidence>
<dbReference type="InterPro" id="IPR001790">
    <property type="entry name" value="Ribosomal_uL10"/>
</dbReference>
<dbReference type="PROSITE" id="PS01109">
    <property type="entry name" value="RIBOSOMAL_L10"/>
    <property type="match status" value="1"/>
</dbReference>
<organism evidence="8 9">
    <name type="scientific">Oceanicella actignis</name>
    <dbReference type="NCBI Taxonomy" id="1189325"/>
    <lineage>
        <taxon>Bacteria</taxon>
        <taxon>Pseudomonadati</taxon>
        <taxon>Pseudomonadota</taxon>
        <taxon>Alphaproteobacteria</taxon>
        <taxon>Rhodobacterales</taxon>
        <taxon>Paracoccaceae</taxon>
        <taxon>Oceanicella</taxon>
    </lineage>
</organism>
<dbReference type="HAMAP" id="MF_00362">
    <property type="entry name" value="Ribosomal_uL10"/>
    <property type="match status" value="1"/>
</dbReference>
<dbReference type="GO" id="GO:0006412">
    <property type="term" value="P:translation"/>
    <property type="evidence" value="ECO:0007669"/>
    <property type="project" value="UniProtKB-UniRule"/>
</dbReference>
<feature type="region of interest" description="Disordered" evidence="7">
    <location>
        <begin position="1"/>
        <end position="22"/>
    </location>
</feature>
<dbReference type="Gene3D" id="6.10.250.290">
    <property type="match status" value="1"/>
</dbReference>
<evidence type="ECO:0000256" key="4">
    <source>
        <dbReference type="ARBA" id="ARBA00023274"/>
    </source>
</evidence>
<keyword evidence="6" id="KW-0694">RNA-binding</keyword>
<evidence type="ECO:0000256" key="1">
    <source>
        <dbReference type="ARBA" id="ARBA00002633"/>
    </source>
</evidence>
<dbReference type="Pfam" id="PF00466">
    <property type="entry name" value="Ribosomal_L10"/>
    <property type="match status" value="1"/>
</dbReference>
<dbReference type="NCBIfam" id="NF000955">
    <property type="entry name" value="PRK00099.1-1"/>
    <property type="match status" value="1"/>
</dbReference>
<dbReference type="InterPro" id="IPR002363">
    <property type="entry name" value="Ribosomal_uL10_CS_bac"/>
</dbReference>
<dbReference type="CDD" id="cd05797">
    <property type="entry name" value="Ribosomal_L10"/>
    <property type="match status" value="1"/>
</dbReference>
<accession>A0A1M7TR91</accession>
<dbReference type="Gene3D" id="3.30.70.1730">
    <property type="match status" value="1"/>
</dbReference>
<name>A0A1M7TR91_9RHOB</name>